<reference evidence="3" key="1">
    <citation type="submission" date="2017-05" db="EMBL/GenBank/DDBJ databases">
        <authorList>
            <person name="Sung H."/>
        </authorList>
    </citation>
    <scope>NUCLEOTIDE SEQUENCE [LARGE SCALE GENOMIC DNA]</scope>
    <source>
        <strain evidence="3">AMac2203</strain>
    </source>
</reference>
<feature type="domain" description="D-alanyl-D-alanine carboxypeptidase-like core" evidence="1">
    <location>
        <begin position="22"/>
        <end position="176"/>
    </location>
</feature>
<dbReference type="Pfam" id="PF02557">
    <property type="entry name" value="VanY"/>
    <property type="match status" value="1"/>
</dbReference>
<dbReference type="InterPro" id="IPR009045">
    <property type="entry name" value="Zn_M74/Hedgehog-like"/>
</dbReference>
<gene>
    <name evidence="2" type="ORF">CBP12_04575</name>
</gene>
<sequence length="227" mass="25364">MIPQCLLGLSDQHVENLNEAGHRLQPPAKVAFMAMQKAALAAGFNLAPASSYRSFERQLSIWNAKYEGQRPVLDAHSQPLDALSLAPVERINTILHWSALPGTSRHHWGSDLDVYDPDLLPAGTKLALEPWEYDEGGYFYPLSQWLNANMARFGFYLPFASANGGVAREPWHLSFRSLAKECAQQLTPELVAHALNNQHICGKAHILNQLDDIFLRFINPTHPACEE</sequence>
<dbReference type="RefSeq" id="WP_086963387.1">
    <property type="nucleotide sequence ID" value="NZ_CP021376.1"/>
</dbReference>
<name>A0A1Y0CW00_9GAMM</name>
<accession>A0A1Y0CW00</accession>
<dbReference type="PANTHER" id="PTHR34385">
    <property type="entry name" value="D-ALANYL-D-ALANINE CARBOXYPEPTIDASE"/>
    <property type="match status" value="1"/>
</dbReference>
<dbReference type="CDD" id="cd14847">
    <property type="entry name" value="DD-carboxypeptidase_like"/>
    <property type="match status" value="1"/>
</dbReference>
<organism evidence="2 3">
    <name type="scientific">Oceanisphaera avium</name>
    <dbReference type="NCBI Taxonomy" id="1903694"/>
    <lineage>
        <taxon>Bacteria</taxon>
        <taxon>Pseudomonadati</taxon>
        <taxon>Pseudomonadota</taxon>
        <taxon>Gammaproteobacteria</taxon>
        <taxon>Aeromonadales</taxon>
        <taxon>Aeromonadaceae</taxon>
        <taxon>Oceanisphaera</taxon>
    </lineage>
</organism>
<dbReference type="OrthoDB" id="9792074at2"/>
<dbReference type="GO" id="GO:0008233">
    <property type="term" value="F:peptidase activity"/>
    <property type="evidence" value="ECO:0007669"/>
    <property type="project" value="InterPro"/>
</dbReference>
<dbReference type="GO" id="GO:0006508">
    <property type="term" value="P:proteolysis"/>
    <property type="evidence" value="ECO:0007669"/>
    <property type="project" value="InterPro"/>
</dbReference>
<dbReference type="PANTHER" id="PTHR34385:SF1">
    <property type="entry name" value="PEPTIDOGLYCAN L-ALANYL-D-GLUTAMATE ENDOPEPTIDASE CWLK"/>
    <property type="match status" value="1"/>
</dbReference>
<dbReference type="AlphaFoldDB" id="A0A1Y0CW00"/>
<dbReference type="Proteomes" id="UP000243793">
    <property type="component" value="Chromosome"/>
</dbReference>
<evidence type="ECO:0000313" key="3">
    <source>
        <dbReference type="Proteomes" id="UP000243793"/>
    </source>
</evidence>
<dbReference type="SUPFAM" id="SSF55166">
    <property type="entry name" value="Hedgehog/DD-peptidase"/>
    <property type="match status" value="1"/>
</dbReference>
<dbReference type="EMBL" id="CP021376">
    <property type="protein sequence ID" value="ART79513.1"/>
    <property type="molecule type" value="Genomic_DNA"/>
</dbReference>
<dbReference type="KEGG" id="ocm:CBP12_04575"/>
<dbReference type="InterPro" id="IPR003709">
    <property type="entry name" value="VanY-like_core_dom"/>
</dbReference>
<evidence type="ECO:0000313" key="2">
    <source>
        <dbReference type="EMBL" id="ART79513.1"/>
    </source>
</evidence>
<dbReference type="Gene3D" id="3.30.1380.10">
    <property type="match status" value="1"/>
</dbReference>
<keyword evidence="3" id="KW-1185">Reference proteome</keyword>
<proteinExistence type="predicted"/>
<evidence type="ECO:0000259" key="1">
    <source>
        <dbReference type="Pfam" id="PF02557"/>
    </source>
</evidence>
<protein>
    <submittedName>
        <fullName evidence="2">Peptidase M15</fullName>
    </submittedName>
</protein>
<dbReference type="InterPro" id="IPR052179">
    <property type="entry name" value="DD-CPase-like"/>
</dbReference>